<dbReference type="PANTHER" id="PTHR31374:SF198">
    <property type="entry name" value="AUXIN-RESPONSIVE PROTEIN SAUR72"/>
    <property type="match status" value="1"/>
</dbReference>
<organism evidence="2 3">
    <name type="scientific">Carex littledalei</name>
    <dbReference type="NCBI Taxonomy" id="544730"/>
    <lineage>
        <taxon>Eukaryota</taxon>
        <taxon>Viridiplantae</taxon>
        <taxon>Streptophyta</taxon>
        <taxon>Embryophyta</taxon>
        <taxon>Tracheophyta</taxon>
        <taxon>Spermatophyta</taxon>
        <taxon>Magnoliopsida</taxon>
        <taxon>Liliopsida</taxon>
        <taxon>Poales</taxon>
        <taxon>Cyperaceae</taxon>
        <taxon>Cyperoideae</taxon>
        <taxon>Cariceae</taxon>
        <taxon>Carex</taxon>
        <taxon>Carex subgen. Euthyceras</taxon>
    </lineage>
</organism>
<dbReference type="OrthoDB" id="838391at2759"/>
<sequence>MKKQKHWRLQLDPSKGRLLKLLRSWENVERFVVHRKFLSHPYFAMMLDLAAQEFGYREHGILRIPCDIAHFQFVVGLIAKRKRKFLLFSFTRPPLIKVQSYEFLILLEQLLF</sequence>
<proteinExistence type="inferred from homology"/>
<dbReference type="InterPro" id="IPR003676">
    <property type="entry name" value="SAUR_fam"/>
</dbReference>
<dbReference type="EMBL" id="SWLB01000010">
    <property type="protein sequence ID" value="KAF3333709.1"/>
    <property type="molecule type" value="Genomic_DNA"/>
</dbReference>
<gene>
    <name evidence="2" type="ORF">FCM35_KLT01400</name>
</gene>
<name>A0A833RDP9_9POAL</name>
<dbReference type="PANTHER" id="PTHR31374">
    <property type="entry name" value="AUXIN-INDUCED PROTEIN-LIKE-RELATED"/>
    <property type="match status" value="1"/>
</dbReference>
<reference evidence="2" key="1">
    <citation type="submission" date="2020-01" db="EMBL/GenBank/DDBJ databases">
        <title>Genome sequence of Kobresia littledalei, the first chromosome-level genome in the family Cyperaceae.</title>
        <authorList>
            <person name="Qu G."/>
        </authorList>
    </citation>
    <scope>NUCLEOTIDE SEQUENCE</scope>
    <source>
        <strain evidence="2">C.B.Clarke</strain>
        <tissue evidence="2">Leaf</tissue>
    </source>
</reference>
<evidence type="ECO:0000313" key="2">
    <source>
        <dbReference type="EMBL" id="KAF3333709.1"/>
    </source>
</evidence>
<evidence type="ECO:0000313" key="3">
    <source>
        <dbReference type="Proteomes" id="UP000623129"/>
    </source>
</evidence>
<dbReference type="Proteomes" id="UP000623129">
    <property type="component" value="Unassembled WGS sequence"/>
</dbReference>
<comment type="similarity">
    <text evidence="1">Belongs to the ARG7 family.</text>
</comment>
<evidence type="ECO:0000256" key="1">
    <source>
        <dbReference type="ARBA" id="ARBA00006974"/>
    </source>
</evidence>
<keyword evidence="3" id="KW-1185">Reference proteome</keyword>
<dbReference type="GO" id="GO:0009733">
    <property type="term" value="P:response to auxin"/>
    <property type="evidence" value="ECO:0007669"/>
    <property type="project" value="InterPro"/>
</dbReference>
<protein>
    <submittedName>
        <fullName evidence="2">Auxin-responsive protein SAUR40</fullName>
    </submittedName>
</protein>
<accession>A0A833RDP9</accession>
<comment type="caution">
    <text evidence="2">The sequence shown here is derived from an EMBL/GenBank/DDBJ whole genome shotgun (WGS) entry which is preliminary data.</text>
</comment>
<dbReference type="Pfam" id="PF02519">
    <property type="entry name" value="Auxin_inducible"/>
    <property type="match status" value="1"/>
</dbReference>
<dbReference type="AlphaFoldDB" id="A0A833RDP9"/>